<gene>
    <name evidence="13" type="ORF">FNU76_02570</name>
</gene>
<dbReference type="PRINTS" id="PR00184">
    <property type="entry name" value="NEISSPPORIN"/>
</dbReference>
<keyword evidence="14" id="KW-1185">Reference proteome</keyword>
<name>A0A516SB06_9NEIS</name>
<keyword evidence="9" id="KW-0472">Membrane</keyword>
<dbReference type="InterPro" id="IPR001702">
    <property type="entry name" value="Porin_Gram-ve"/>
</dbReference>
<evidence type="ECO:0000256" key="6">
    <source>
        <dbReference type="ARBA" id="ARBA00022729"/>
    </source>
</evidence>
<proteinExistence type="predicted"/>
<accession>A0A516SB06</accession>
<dbReference type="PANTHER" id="PTHR34501:SF9">
    <property type="entry name" value="MAJOR OUTER MEMBRANE PROTEIN P.IA"/>
    <property type="match status" value="1"/>
</dbReference>
<evidence type="ECO:0000256" key="3">
    <source>
        <dbReference type="ARBA" id="ARBA00022448"/>
    </source>
</evidence>
<evidence type="ECO:0000256" key="8">
    <source>
        <dbReference type="ARBA" id="ARBA00023114"/>
    </source>
</evidence>
<evidence type="ECO:0000313" key="13">
    <source>
        <dbReference type="EMBL" id="QDQ25326.1"/>
    </source>
</evidence>
<evidence type="ECO:0000256" key="7">
    <source>
        <dbReference type="ARBA" id="ARBA00023065"/>
    </source>
</evidence>
<keyword evidence="8" id="KW-0626">Porin</keyword>
<dbReference type="KEGG" id="cari:FNU76_02570"/>
<comment type="subunit">
    <text evidence="2">Homotrimer.</text>
</comment>
<feature type="domain" description="Porin" evidence="12">
    <location>
        <begin position="7"/>
        <end position="334"/>
    </location>
</feature>
<protein>
    <submittedName>
        <fullName evidence="13">Porin</fullName>
    </submittedName>
</protein>
<dbReference type="RefSeq" id="WP_143856251.1">
    <property type="nucleotide sequence ID" value="NZ_CP041730.1"/>
</dbReference>
<dbReference type="OrthoDB" id="6975458at2"/>
<dbReference type="Gene3D" id="2.40.160.10">
    <property type="entry name" value="Porin"/>
    <property type="match status" value="1"/>
</dbReference>
<sequence length="383" mass="40678">MRKSLIATLVLGAIATPAFAAGTVTLYGQVNVTGVYSDNGSHDRIGGVDQRVKQFKIDQGNTPSRIGFKGDEDLGGGLQAWWQLETAVGTDDAATNNFANREGWVGLQGGFGKIGLGRGTTPYADVANVFDSTVDGANNLAIYRFEQHNEKAFGRIINNRFSNAVRYDSPTAHGFSGSVMVGNDENKAPGNKGGSKISLAGRYEAGPMYFAAAFNKEKNLPVMQGRDSIAAPGRDSTAVLLAGVYTIDAFKFGLGFQHAKLQYMAQGDIVKRNSIVTTAAYTMGDTTLKAGVIVGQNPKLNGATVKDASFTRFSIGAKHQLSKRTVVFAELSGDRLKGRVLSDDNISRRVSPAPMPAADIVADDGTVKAPSPRFLSIGLMHAF</sequence>
<dbReference type="Proteomes" id="UP000317550">
    <property type="component" value="Chromosome"/>
</dbReference>
<keyword evidence="3" id="KW-0813">Transport</keyword>
<evidence type="ECO:0000256" key="10">
    <source>
        <dbReference type="ARBA" id="ARBA00023237"/>
    </source>
</evidence>
<keyword evidence="7" id="KW-0406">Ion transport</keyword>
<evidence type="ECO:0000256" key="11">
    <source>
        <dbReference type="SAM" id="SignalP"/>
    </source>
</evidence>
<dbReference type="PANTHER" id="PTHR34501">
    <property type="entry name" value="PROTEIN YDDL-RELATED"/>
    <property type="match status" value="1"/>
</dbReference>
<dbReference type="Pfam" id="PF13609">
    <property type="entry name" value="Porin_4"/>
    <property type="match status" value="1"/>
</dbReference>
<dbReference type="AlphaFoldDB" id="A0A516SB06"/>
<evidence type="ECO:0000256" key="1">
    <source>
        <dbReference type="ARBA" id="ARBA00004571"/>
    </source>
</evidence>
<dbReference type="CDD" id="cd00342">
    <property type="entry name" value="gram_neg_porins"/>
    <property type="match status" value="1"/>
</dbReference>
<organism evidence="13 14">
    <name type="scientific">Chitinimonas arctica</name>
    <dbReference type="NCBI Taxonomy" id="2594795"/>
    <lineage>
        <taxon>Bacteria</taxon>
        <taxon>Pseudomonadati</taxon>
        <taxon>Pseudomonadota</taxon>
        <taxon>Betaproteobacteria</taxon>
        <taxon>Neisseriales</taxon>
        <taxon>Chitinibacteraceae</taxon>
        <taxon>Chitinimonas</taxon>
    </lineage>
</organism>
<feature type="chain" id="PRO_5021955023" evidence="11">
    <location>
        <begin position="21"/>
        <end position="383"/>
    </location>
</feature>
<dbReference type="InterPro" id="IPR050298">
    <property type="entry name" value="Gram-neg_bact_OMP"/>
</dbReference>
<evidence type="ECO:0000313" key="14">
    <source>
        <dbReference type="Proteomes" id="UP000317550"/>
    </source>
</evidence>
<evidence type="ECO:0000256" key="9">
    <source>
        <dbReference type="ARBA" id="ARBA00023136"/>
    </source>
</evidence>
<reference evidence="14" key="1">
    <citation type="submission" date="2019-07" db="EMBL/GenBank/DDBJ databases">
        <title>Chitinimonas sp. nov., isolated from Ny-Alesund, arctica soil.</title>
        <authorList>
            <person name="Xu Q."/>
            <person name="Peng F."/>
        </authorList>
    </citation>
    <scope>NUCLEOTIDE SEQUENCE [LARGE SCALE GENOMIC DNA]</scope>
    <source>
        <strain evidence="14">R3-44</strain>
    </source>
</reference>
<evidence type="ECO:0000259" key="12">
    <source>
        <dbReference type="Pfam" id="PF13609"/>
    </source>
</evidence>
<dbReference type="InterPro" id="IPR002299">
    <property type="entry name" value="Porin_Neis"/>
</dbReference>
<comment type="subcellular location">
    <subcellularLocation>
        <location evidence="1">Cell outer membrane</location>
        <topology evidence="1">Multi-pass membrane protein</topology>
    </subcellularLocation>
</comment>
<dbReference type="GO" id="GO:0009279">
    <property type="term" value="C:cell outer membrane"/>
    <property type="evidence" value="ECO:0007669"/>
    <property type="project" value="UniProtKB-SubCell"/>
</dbReference>
<dbReference type="EMBL" id="CP041730">
    <property type="protein sequence ID" value="QDQ25326.1"/>
    <property type="molecule type" value="Genomic_DNA"/>
</dbReference>
<dbReference type="PRINTS" id="PR00182">
    <property type="entry name" value="ECOLNEIPORIN"/>
</dbReference>
<evidence type="ECO:0000256" key="5">
    <source>
        <dbReference type="ARBA" id="ARBA00022692"/>
    </source>
</evidence>
<keyword evidence="4" id="KW-1134">Transmembrane beta strand</keyword>
<keyword evidence="6 11" id="KW-0732">Signal</keyword>
<feature type="signal peptide" evidence="11">
    <location>
        <begin position="1"/>
        <end position="20"/>
    </location>
</feature>
<dbReference type="GO" id="GO:0046930">
    <property type="term" value="C:pore complex"/>
    <property type="evidence" value="ECO:0007669"/>
    <property type="project" value="UniProtKB-KW"/>
</dbReference>
<keyword evidence="10" id="KW-0998">Cell outer membrane</keyword>
<evidence type="ECO:0000256" key="4">
    <source>
        <dbReference type="ARBA" id="ARBA00022452"/>
    </source>
</evidence>
<dbReference type="InterPro" id="IPR023614">
    <property type="entry name" value="Porin_dom_sf"/>
</dbReference>
<dbReference type="GO" id="GO:0015288">
    <property type="term" value="F:porin activity"/>
    <property type="evidence" value="ECO:0007669"/>
    <property type="project" value="UniProtKB-KW"/>
</dbReference>
<dbReference type="GO" id="GO:0034220">
    <property type="term" value="P:monoatomic ion transmembrane transport"/>
    <property type="evidence" value="ECO:0007669"/>
    <property type="project" value="InterPro"/>
</dbReference>
<dbReference type="SUPFAM" id="SSF56935">
    <property type="entry name" value="Porins"/>
    <property type="match status" value="1"/>
</dbReference>
<evidence type="ECO:0000256" key="2">
    <source>
        <dbReference type="ARBA" id="ARBA00011233"/>
    </source>
</evidence>
<keyword evidence="5" id="KW-0812">Transmembrane</keyword>
<dbReference type="InterPro" id="IPR033900">
    <property type="entry name" value="Gram_neg_porin_domain"/>
</dbReference>